<proteinExistence type="predicted"/>
<keyword evidence="3" id="KW-1185">Reference proteome</keyword>
<evidence type="ECO:0000256" key="1">
    <source>
        <dbReference type="SAM" id="MobiDB-lite"/>
    </source>
</evidence>
<sequence length="749" mass="84962">MEDNLDLDTSHHLPSSPYFSDADFALDAESDLDNLAVNLALIYDQDDENTDDILLSDDLSPPAFSEDPIIRNIYIRVFLDVAFNHATHASVKTQLSSHRSALLASNESGRHPIEGLDTMACTLRTLERRLGVDPDQFCPMKSGTHSSGAIYITILNNPRERRFRREETILVCMIPGPNEPSKEELNFVLEPLAQELLKLSREFVLRDDWRFIKYAFRSRDAPDQATREEIVEERGKRYSAFDILPGWLPGRCSVLDNAHAVFLGEVRHEVQGILGEGGMFTTCSRKHNPAERLEEYLASIWWPASVGRLPSKVLKGTLKADQWRNLAIVLPVALFYAWAVDDEIPDEDAPRPRRKTKAAQANQRKEDLLKKRRLKDLAMDPKTKPADLIAAAAMKMSRNYREHYANVLEHCTCVRIWASRSITPEEARRAQECHGRACRAWARMQCHLLPNFHLSEHNEPTILRMGPIYVFWTFPTEQHNGFLKKFRLNYHTGGELEGTMMRGWVKYTLIYELILHMEAIEIPTLDDQRTLALMKKHLAGGDPGARHRGTLELLLAAFSAAEGRLSRALLPRQTTAVDLAKTPYYTPIFEYLRCRWQDDVTLVPPTAPVDAGEAFLGRRSRSLAYITVDGLRYGASTSARGAGFQYAFINGQKDTLALQMAVAIVQRFRCTGLPSKMPPWASRALDLGIAMWDAGQYEDEEVIDVLAFSGHLSHAPLKYRGKHFWVTFSLDHTGQEPEEYEDENDAADM</sequence>
<dbReference type="PANTHER" id="PTHR46579">
    <property type="entry name" value="F5/8 TYPE C DOMAIN-CONTAINING PROTEIN-RELATED"/>
    <property type="match status" value="1"/>
</dbReference>
<name>A0A0C3S3X0_PHLG1</name>
<organism evidence="2 3">
    <name type="scientific">Phlebiopsis gigantea (strain 11061_1 CR5-6)</name>
    <name type="common">White-rot fungus</name>
    <name type="synonym">Peniophora gigantea</name>
    <dbReference type="NCBI Taxonomy" id="745531"/>
    <lineage>
        <taxon>Eukaryota</taxon>
        <taxon>Fungi</taxon>
        <taxon>Dikarya</taxon>
        <taxon>Basidiomycota</taxon>
        <taxon>Agaricomycotina</taxon>
        <taxon>Agaricomycetes</taxon>
        <taxon>Polyporales</taxon>
        <taxon>Phanerochaetaceae</taxon>
        <taxon>Phlebiopsis</taxon>
    </lineage>
</organism>
<dbReference type="PANTHER" id="PTHR46579:SF1">
    <property type="entry name" value="F5_8 TYPE C DOMAIN-CONTAINING PROTEIN"/>
    <property type="match status" value="1"/>
</dbReference>
<dbReference type="HOGENOM" id="CLU_006784_0_0_1"/>
<dbReference type="STRING" id="745531.A0A0C3S3X0"/>
<protein>
    <submittedName>
        <fullName evidence="2">Uncharacterized protein</fullName>
    </submittedName>
</protein>
<accession>A0A0C3S3X0</accession>
<dbReference type="Proteomes" id="UP000053257">
    <property type="component" value="Unassembled WGS sequence"/>
</dbReference>
<dbReference type="OrthoDB" id="3248986at2759"/>
<dbReference type="EMBL" id="KN840566">
    <property type="protein sequence ID" value="KIP04677.1"/>
    <property type="molecule type" value="Genomic_DNA"/>
</dbReference>
<reference evidence="2 3" key="1">
    <citation type="journal article" date="2014" name="PLoS Genet.">
        <title>Analysis of the Phlebiopsis gigantea genome, transcriptome and secretome provides insight into its pioneer colonization strategies of wood.</title>
        <authorList>
            <person name="Hori C."/>
            <person name="Ishida T."/>
            <person name="Igarashi K."/>
            <person name="Samejima M."/>
            <person name="Suzuki H."/>
            <person name="Master E."/>
            <person name="Ferreira P."/>
            <person name="Ruiz-Duenas F.J."/>
            <person name="Held B."/>
            <person name="Canessa P."/>
            <person name="Larrondo L.F."/>
            <person name="Schmoll M."/>
            <person name="Druzhinina I.S."/>
            <person name="Kubicek C.P."/>
            <person name="Gaskell J.A."/>
            <person name="Kersten P."/>
            <person name="St John F."/>
            <person name="Glasner J."/>
            <person name="Sabat G."/>
            <person name="Splinter BonDurant S."/>
            <person name="Syed K."/>
            <person name="Yadav J."/>
            <person name="Mgbeahuruike A.C."/>
            <person name="Kovalchuk A."/>
            <person name="Asiegbu F.O."/>
            <person name="Lackner G."/>
            <person name="Hoffmeister D."/>
            <person name="Rencoret J."/>
            <person name="Gutierrez A."/>
            <person name="Sun H."/>
            <person name="Lindquist E."/>
            <person name="Barry K."/>
            <person name="Riley R."/>
            <person name="Grigoriev I.V."/>
            <person name="Henrissat B."/>
            <person name="Kues U."/>
            <person name="Berka R.M."/>
            <person name="Martinez A.T."/>
            <person name="Covert S.F."/>
            <person name="Blanchette R.A."/>
            <person name="Cullen D."/>
        </authorList>
    </citation>
    <scope>NUCLEOTIDE SEQUENCE [LARGE SCALE GENOMIC DNA]</scope>
    <source>
        <strain evidence="2 3">11061_1 CR5-6</strain>
    </source>
</reference>
<feature type="region of interest" description="Disordered" evidence="1">
    <location>
        <begin position="346"/>
        <end position="365"/>
    </location>
</feature>
<evidence type="ECO:0000313" key="3">
    <source>
        <dbReference type="Proteomes" id="UP000053257"/>
    </source>
</evidence>
<gene>
    <name evidence="2" type="ORF">PHLGIDRAFT_120505</name>
</gene>
<evidence type="ECO:0000313" key="2">
    <source>
        <dbReference type="EMBL" id="KIP04677.1"/>
    </source>
</evidence>
<dbReference type="AlphaFoldDB" id="A0A0C3S3X0"/>